<dbReference type="SUPFAM" id="SSF55811">
    <property type="entry name" value="Nudix"/>
    <property type="match status" value="1"/>
</dbReference>
<keyword evidence="2 3" id="KW-0378">Hydrolase</keyword>
<gene>
    <name evidence="5" type="ORF">FIV46_12935</name>
</gene>
<evidence type="ECO:0000256" key="2">
    <source>
        <dbReference type="ARBA" id="ARBA00022801"/>
    </source>
</evidence>
<dbReference type="PANTHER" id="PTHR43736">
    <property type="entry name" value="ADP-RIBOSE PYROPHOSPHATASE"/>
    <property type="match status" value="1"/>
</dbReference>
<accession>A0A501PFC4</accession>
<dbReference type="PANTHER" id="PTHR43736:SF4">
    <property type="entry name" value="SLR1690 PROTEIN"/>
    <property type="match status" value="1"/>
</dbReference>
<keyword evidence="6" id="KW-1185">Reference proteome</keyword>
<evidence type="ECO:0000313" key="6">
    <source>
        <dbReference type="Proteomes" id="UP000319148"/>
    </source>
</evidence>
<dbReference type="Gene3D" id="3.90.79.10">
    <property type="entry name" value="Nucleoside Triphosphate Pyrophosphohydrolase"/>
    <property type="match status" value="1"/>
</dbReference>
<dbReference type="Pfam" id="PF00293">
    <property type="entry name" value="NUDIX"/>
    <property type="match status" value="1"/>
</dbReference>
<dbReference type="AlphaFoldDB" id="A0A501PFC4"/>
<dbReference type="InterPro" id="IPR020476">
    <property type="entry name" value="Nudix_hydrolase"/>
</dbReference>
<name>A0A501PFC4_9PROT</name>
<comment type="cofactor">
    <cofactor evidence="1">
        <name>Mg(2+)</name>
        <dbReference type="ChEBI" id="CHEBI:18420"/>
    </cofactor>
</comment>
<dbReference type="InterPro" id="IPR000086">
    <property type="entry name" value="NUDIX_hydrolase_dom"/>
</dbReference>
<dbReference type="PRINTS" id="PR00502">
    <property type="entry name" value="NUDIXFAMILY"/>
</dbReference>
<evidence type="ECO:0000256" key="1">
    <source>
        <dbReference type="ARBA" id="ARBA00001946"/>
    </source>
</evidence>
<comment type="similarity">
    <text evidence="3">Belongs to the Nudix hydrolase family.</text>
</comment>
<organism evidence="5 6">
    <name type="scientific">Emcibacter nanhaiensis</name>
    <dbReference type="NCBI Taxonomy" id="1505037"/>
    <lineage>
        <taxon>Bacteria</taxon>
        <taxon>Pseudomonadati</taxon>
        <taxon>Pseudomonadota</taxon>
        <taxon>Alphaproteobacteria</taxon>
        <taxon>Emcibacterales</taxon>
        <taxon>Emcibacteraceae</taxon>
        <taxon>Emcibacter</taxon>
    </lineage>
</organism>
<dbReference type="Proteomes" id="UP000319148">
    <property type="component" value="Unassembled WGS sequence"/>
</dbReference>
<sequence length="146" mass="16327">MPYTYDYPHPAVTVDIVVLRDCDGELQVLLVRRAQEPFKDTWALPGGFVDIDEDLEQAARRELEEETGLRDIPLEQLHAFGAVERDPRERVISVAYLARLPENAPQPRAGSDAAAAAWFPLTALPDLAFDHRAILGLARQRLQASL</sequence>
<reference evidence="6" key="1">
    <citation type="submission" date="2019-06" db="EMBL/GenBank/DDBJ databases">
        <title>The complete genome of Emcibacter congregatus ZYLT.</title>
        <authorList>
            <person name="Zhao Z."/>
        </authorList>
    </citation>
    <scope>NUCLEOTIDE SEQUENCE [LARGE SCALE GENOMIC DNA]</scope>
    <source>
        <strain evidence="6">MCCC 1A06723</strain>
    </source>
</reference>
<dbReference type="GO" id="GO:0016787">
    <property type="term" value="F:hydrolase activity"/>
    <property type="evidence" value="ECO:0007669"/>
    <property type="project" value="UniProtKB-KW"/>
</dbReference>
<dbReference type="RefSeq" id="WP_139941349.1">
    <property type="nucleotide sequence ID" value="NZ_JBHSYP010000002.1"/>
</dbReference>
<dbReference type="CDD" id="cd18873">
    <property type="entry name" value="NUDIX_NadM_like"/>
    <property type="match status" value="1"/>
</dbReference>
<evidence type="ECO:0000259" key="4">
    <source>
        <dbReference type="PROSITE" id="PS51462"/>
    </source>
</evidence>
<dbReference type="InterPro" id="IPR015797">
    <property type="entry name" value="NUDIX_hydrolase-like_dom_sf"/>
</dbReference>
<feature type="domain" description="Nudix hydrolase" evidence="4">
    <location>
        <begin position="7"/>
        <end position="142"/>
    </location>
</feature>
<comment type="caution">
    <text evidence="5">The sequence shown here is derived from an EMBL/GenBank/DDBJ whole genome shotgun (WGS) entry which is preliminary data.</text>
</comment>
<dbReference type="PROSITE" id="PS51462">
    <property type="entry name" value="NUDIX"/>
    <property type="match status" value="1"/>
</dbReference>
<dbReference type="EMBL" id="VFIY01000015">
    <property type="protein sequence ID" value="TPD59130.1"/>
    <property type="molecule type" value="Genomic_DNA"/>
</dbReference>
<evidence type="ECO:0000256" key="3">
    <source>
        <dbReference type="RuleBase" id="RU003476"/>
    </source>
</evidence>
<proteinExistence type="inferred from homology"/>
<dbReference type="OrthoDB" id="9761969at2"/>
<protein>
    <submittedName>
        <fullName evidence="5">NUDIX hydrolase</fullName>
    </submittedName>
</protein>
<dbReference type="PROSITE" id="PS00893">
    <property type="entry name" value="NUDIX_BOX"/>
    <property type="match status" value="1"/>
</dbReference>
<evidence type="ECO:0000313" key="5">
    <source>
        <dbReference type="EMBL" id="TPD59130.1"/>
    </source>
</evidence>
<dbReference type="InterPro" id="IPR020084">
    <property type="entry name" value="NUDIX_hydrolase_CS"/>
</dbReference>